<dbReference type="CDD" id="cd00090">
    <property type="entry name" value="HTH_ARSR"/>
    <property type="match status" value="1"/>
</dbReference>
<gene>
    <name evidence="2" type="ORF">N1032_16305</name>
</gene>
<comment type="caution">
    <text evidence="2">The sequence shown here is derived from an EMBL/GenBank/DDBJ whole genome shotgun (WGS) entry which is preliminary data.</text>
</comment>
<name>A0ABT2H5W0_9MICO</name>
<dbReference type="Pfam" id="PF12840">
    <property type="entry name" value="HTH_20"/>
    <property type="match status" value="1"/>
</dbReference>
<sequence length="209" mass="24009">MDDEREPEPRPAGRRIDMTSLKGLAHPLRVQILDALSVYGPQTASGLAERLGESSGSTSYHLRQLARHDFVREIPGRGSGRDRWWERPPGGIELDSRALPDTAAARAASDLVEWEWERQRQALFHDFIRRRDQELPKEWVDSNMVSTMNAQLTAEQLREVVDEIEGVMQRFLERHRDQRNNPVPGSRPVQFQFNAFPVMDGVEEPKESE</sequence>
<keyword evidence="3" id="KW-1185">Reference proteome</keyword>
<dbReference type="SMART" id="SM00418">
    <property type="entry name" value="HTH_ARSR"/>
    <property type="match status" value="1"/>
</dbReference>
<dbReference type="Gene3D" id="1.10.10.10">
    <property type="entry name" value="Winged helix-like DNA-binding domain superfamily/Winged helix DNA-binding domain"/>
    <property type="match status" value="1"/>
</dbReference>
<feature type="domain" description="HTH arsR-type" evidence="1">
    <location>
        <begin position="19"/>
        <end position="113"/>
    </location>
</feature>
<dbReference type="InterPro" id="IPR011991">
    <property type="entry name" value="ArsR-like_HTH"/>
</dbReference>
<protein>
    <submittedName>
        <fullName evidence="2">Helix-turn-helix domain-containing protein</fullName>
    </submittedName>
</protein>
<dbReference type="EMBL" id="JANLCJ010000006">
    <property type="protein sequence ID" value="MCS5735312.1"/>
    <property type="molecule type" value="Genomic_DNA"/>
</dbReference>
<dbReference type="Proteomes" id="UP001165586">
    <property type="component" value="Unassembled WGS sequence"/>
</dbReference>
<evidence type="ECO:0000259" key="1">
    <source>
        <dbReference type="SMART" id="SM00418"/>
    </source>
</evidence>
<dbReference type="InterPro" id="IPR036388">
    <property type="entry name" value="WH-like_DNA-bd_sf"/>
</dbReference>
<accession>A0ABT2H5W0</accession>
<evidence type="ECO:0000313" key="2">
    <source>
        <dbReference type="EMBL" id="MCS5735312.1"/>
    </source>
</evidence>
<dbReference type="InterPro" id="IPR036390">
    <property type="entry name" value="WH_DNA-bd_sf"/>
</dbReference>
<proteinExistence type="predicted"/>
<dbReference type="RefSeq" id="WP_259540239.1">
    <property type="nucleotide sequence ID" value="NZ_JANLCJ010000006.1"/>
</dbReference>
<organism evidence="2 3">
    <name type="scientific">Herbiconiux daphne</name>
    <dbReference type="NCBI Taxonomy" id="2970914"/>
    <lineage>
        <taxon>Bacteria</taxon>
        <taxon>Bacillati</taxon>
        <taxon>Actinomycetota</taxon>
        <taxon>Actinomycetes</taxon>
        <taxon>Micrococcales</taxon>
        <taxon>Microbacteriaceae</taxon>
        <taxon>Herbiconiux</taxon>
    </lineage>
</organism>
<dbReference type="InterPro" id="IPR001845">
    <property type="entry name" value="HTH_ArsR_DNA-bd_dom"/>
</dbReference>
<dbReference type="SUPFAM" id="SSF46785">
    <property type="entry name" value="Winged helix' DNA-binding domain"/>
    <property type="match status" value="1"/>
</dbReference>
<evidence type="ECO:0000313" key="3">
    <source>
        <dbReference type="Proteomes" id="UP001165586"/>
    </source>
</evidence>
<reference evidence="2" key="1">
    <citation type="submission" date="2022-08" db="EMBL/GenBank/DDBJ databases">
        <authorList>
            <person name="Deng Y."/>
            <person name="Han X.-F."/>
            <person name="Zhang Y.-Q."/>
        </authorList>
    </citation>
    <scope>NUCLEOTIDE SEQUENCE</scope>
    <source>
        <strain evidence="2">CPCC 203386</strain>
    </source>
</reference>